<dbReference type="AlphaFoldDB" id="A0A1V9ZJ39"/>
<evidence type="ECO:0000313" key="1">
    <source>
        <dbReference type="EMBL" id="OQR97987.1"/>
    </source>
</evidence>
<dbReference type="SUPFAM" id="SSF57184">
    <property type="entry name" value="Growth factor receptor domain"/>
    <property type="match status" value="1"/>
</dbReference>
<dbReference type="PANTHER" id="PTHR47236:SF4">
    <property type="entry name" value="GENE 9195-RELATED"/>
    <property type="match status" value="1"/>
</dbReference>
<dbReference type="OrthoDB" id="185085at2759"/>
<evidence type="ECO:0000313" key="2">
    <source>
        <dbReference type="Proteomes" id="UP000243217"/>
    </source>
</evidence>
<dbReference type="Gene3D" id="2.10.50.10">
    <property type="entry name" value="Tumor Necrosis Factor Receptor, subunit A, domain 2"/>
    <property type="match status" value="1"/>
</dbReference>
<proteinExistence type="predicted"/>
<accession>A0A1V9ZJ39</accession>
<dbReference type="EMBL" id="JNBS01001873">
    <property type="protein sequence ID" value="OQR97987.1"/>
    <property type="molecule type" value="Genomic_DNA"/>
</dbReference>
<dbReference type="InterPro" id="IPR009030">
    <property type="entry name" value="Growth_fac_rcpt_cys_sf"/>
</dbReference>
<organism evidence="1 2">
    <name type="scientific">Thraustotheca clavata</name>
    <dbReference type="NCBI Taxonomy" id="74557"/>
    <lineage>
        <taxon>Eukaryota</taxon>
        <taxon>Sar</taxon>
        <taxon>Stramenopiles</taxon>
        <taxon>Oomycota</taxon>
        <taxon>Saprolegniomycetes</taxon>
        <taxon>Saprolegniales</taxon>
        <taxon>Achlyaceae</taxon>
        <taxon>Thraustotheca</taxon>
    </lineage>
</organism>
<comment type="caution">
    <text evidence="1">The sequence shown here is derived from an EMBL/GenBank/DDBJ whole genome shotgun (WGS) entry which is preliminary data.</text>
</comment>
<dbReference type="PANTHER" id="PTHR47236">
    <property type="entry name" value="GENE, 32742-RELATED-RELATED"/>
    <property type="match status" value="1"/>
</dbReference>
<sequence length="548" mass="55942">MILLLVLVNAVPNLCPKGSYFNSTVASCVLCPAGTFGSMPGLTTCHCSGLCTAGFFCPMGSTISTQQMCGGPNYFCPKGTSSRIVVSVGYYTVSSSDPGTGLDDSVEYGIAARANAQFICDPGYYCNRGIRYACPAGTYGNNTGLTTATCTSICPPGFYCPLASILPLACPPGVYGATTGLATPKCSGLCPIANYCLLNTVIPEPCPAGLLGNYTGLTTKACSPTCTLSSCLPSHCPPGYFCPLGSTMPQPCGGVGVYCPVGSSVPTPVTTGYYTIATPALSSIDSNNYIPGGNGMSSGLTIRISQAICAKGTFCVNGQKFLCPPGTYGDTLGLSTPMCSGACPQGFFCPQGSTGYSANACVEPSSYCPGNTAAPIAVTTGYFTTLSYDGRLRVEQTICPIGSYCVNGIAHLCPWGSYGAVTGLSSSVCSGNCAPGAICPRGSILASQQLCLGGTYAVNGKQCAPCRPGYWCSSGSSSPIQNECGGTNVFCPLGSASPQPVQNGYYASNPNSLSGANADFTTQTFCSLQNFFLLPQCSSITIGTNSSF</sequence>
<reference evidence="1 2" key="1">
    <citation type="journal article" date="2014" name="Genome Biol. Evol.">
        <title>The secreted proteins of Achlya hypogyna and Thraustotheca clavata identify the ancestral oomycete secretome and reveal gene acquisitions by horizontal gene transfer.</title>
        <authorList>
            <person name="Misner I."/>
            <person name="Blouin N."/>
            <person name="Leonard G."/>
            <person name="Richards T.A."/>
            <person name="Lane C.E."/>
        </authorList>
    </citation>
    <scope>NUCLEOTIDE SEQUENCE [LARGE SCALE GENOMIC DNA]</scope>
    <source>
        <strain evidence="1 2">ATCC 34112</strain>
    </source>
</reference>
<keyword evidence="2" id="KW-1185">Reference proteome</keyword>
<dbReference type="Proteomes" id="UP000243217">
    <property type="component" value="Unassembled WGS sequence"/>
</dbReference>
<name>A0A1V9ZJ39_9STRA</name>
<gene>
    <name evidence="1" type="ORF">THRCLA_06800</name>
</gene>
<protein>
    <submittedName>
        <fullName evidence="1">Uncharacterized protein</fullName>
    </submittedName>
</protein>
<dbReference type="SMART" id="SM01411">
    <property type="entry name" value="Ephrin_rec_like"/>
    <property type="match status" value="6"/>
</dbReference>